<dbReference type="EMBL" id="JACBZR010000001">
    <property type="protein sequence ID" value="NYI77275.1"/>
    <property type="molecule type" value="Genomic_DNA"/>
</dbReference>
<dbReference type="InterPro" id="IPR026843">
    <property type="entry name" value="SbcD_C"/>
</dbReference>
<dbReference type="PANTHER" id="PTHR30337:SF0">
    <property type="entry name" value="NUCLEASE SBCCD SUBUNIT D"/>
    <property type="match status" value="1"/>
</dbReference>
<dbReference type="Proteomes" id="UP000564496">
    <property type="component" value="Unassembled WGS sequence"/>
</dbReference>
<reference evidence="10 11" key="1">
    <citation type="submission" date="2020-07" db="EMBL/GenBank/DDBJ databases">
        <title>Sequencing the genomes of 1000 actinobacteria strains.</title>
        <authorList>
            <person name="Klenk H.-P."/>
        </authorList>
    </citation>
    <scope>NUCLEOTIDE SEQUENCE [LARGE SCALE GENOMIC DNA]</scope>
    <source>
        <strain evidence="10 11">DSM 26487</strain>
    </source>
</reference>
<keyword evidence="4 7" id="KW-0540">Nuclease</keyword>
<organism evidence="10 11">
    <name type="scientific">Nocardioides panzhihuensis</name>
    <dbReference type="NCBI Taxonomy" id="860243"/>
    <lineage>
        <taxon>Bacteria</taxon>
        <taxon>Bacillati</taxon>
        <taxon>Actinomycetota</taxon>
        <taxon>Actinomycetes</taxon>
        <taxon>Propionibacteriales</taxon>
        <taxon>Nocardioidaceae</taxon>
        <taxon>Nocardioides</taxon>
    </lineage>
</organism>
<gene>
    <name evidence="7" type="primary">sbcD</name>
    <name evidence="10" type="ORF">BJ988_001923</name>
</gene>
<dbReference type="InterPro" id="IPR029052">
    <property type="entry name" value="Metallo-depent_PP-like"/>
</dbReference>
<accession>A0A7Z0DKJ3</accession>
<evidence type="ECO:0000256" key="3">
    <source>
        <dbReference type="ARBA" id="ARBA00013365"/>
    </source>
</evidence>
<evidence type="ECO:0000256" key="1">
    <source>
        <dbReference type="ARBA" id="ARBA00010555"/>
    </source>
</evidence>
<comment type="function">
    <text evidence="7">SbcCD cleaves DNA hairpin structures. These structures can inhibit DNA replication and are intermediates in certain DNA recombination reactions. The complex acts as a 3'-&gt;5' double strand exonuclease that can open hairpins. It also has a 5' single-strand endonuclease activity.</text>
</comment>
<dbReference type="GO" id="GO:0006310">
    <property type="term" value="P:DNA recombination"/>
    <property type="evidence" value="ECO:0007669"/>
    <property type="project" value="UniProtKB-KW"/>
</dbReference>
<dbReference type="GO" id="GO:0008408">
    <property type="term" value="F:3'-5' exonuclease activity"/>
    <property type="evidence" value="ECO:0007669"/>
    <property type="project" value="InterPro"/>
</dbReference>
<proteinExistence type="inferred from homology"/>
<dbReference type="CDD" id="cd00840">
    <property type="entry name" value="MPP_Mre11_N"/>
    <property type="match status" value="1"/>
</dbReference>
<dbReference type="PANTHER" id="PTHR30337">
    <property type="entry name" value="COMPONENT OF ATP-DEPENDENT DSDNA EXONUCLEASE"/>
    <property type="match status" value="1"/>
</dbReference>
<dbReference type="GO" id="GO:0004519">
    <property type="term" value="F:endonuclease activity"/>
    <property type="evidence" value="ECO:0007669"/>
    <property type="project" value="UniProtKB-KW"/>
</dbReference>
<evidence type="ECO:0000313" key="11">
    <source>
        <dbReference type="Proteomes" id="UP000564496"/>
    </source>
</evidence>
<keyword evidence="5 7" id="KW-0378">Hydrolase</keyword>
<keyword evidence="6 7" id="KW-0269">Exonuclease</keyword>
<dbReference type="SUPFAM" id="SSF56300">
    <property type="entry name" value="Metallo-dependent phosphatases"/>
    <property type="match status" value="1"/>
</dbReference>
<dbReference type="Gene3D" id="3.60.21.10">
    <property type="match status" value="1"/>
</dbReference>
<dbReference type="Pfam" id="PF00149">
    <property type="entry name" value="Metallophos"/>
    <property type="match status" value="1"/>
</dbReference>
<comment type="similarity">
    <text evidence="1 7">Belongs to the SbcD family.</text>
</comment>
<comment type="caution">
    <text evidence="10">The sequence shown here is derived from an EMBL/GenBank/DDBJ whole genome shotgun (WGS) entry which is preliminary data.</text>
</comment>
<keyword evidence="11" id="KW-1185">Reference proteome</keyword>
<evidence type="ECO:0000259" key="9">
    <source>
        <dbReference type="Pfam" id="PF12320"/>
    </source>
</evidence>
<sequence>MRILHTSDWHLGRSFHREGMLGHQAAYVDHLLSVVEQGNVDVVCVSGDIYDRALPQVDAVRLASEALSRLAASRAKVVITSGNHDSAQRLGFGSELIDAAGIFIRTDLAGVGRPVMLPDENGEVAFYGLPYLDPDAAKASWRLESRSHQAALGEAMRRVRADLEGRGGRSVVMAHAFVTGAEPSDSERDISVGGVSMVPASLFEDISYAALGHLHGRHTITETVRYSGSPLAYSFSEANQLKGSWLIDLDESGFVASEFVEAPVPRTLARLRGTLEELLGDPRHEVNEQSWLQITLTDRIRPAQAMERLRRRFPHTLVLGFESTAPVLGALSRPDPSQPRRDIDLVTEFVAELRGEPAAKAELALLQTAVDACCEDPEVDTLDSRAGDAEEEEWLEVLF</sequence>
<dbReference type="Pfam" id="PF12320">
    <property type="entry name" value="SbcD_C"/>
    <property type="match status" value="1"/>
</dbReference>
<dbReference type="InterPro" id="IPR050535">
    <property type="entry name" value="DNA_Repair-Maintenance_Comp"/>
</dbReference>
<name>A0A7Z0DKJ3_9ACTN</name>
<comment type="subunit">
    <text evidence="2 7">Heterodimer of SbcC and SbcD.</text>
</comment>
<dbReference type="RefSeq" id="WP_179657790.1">
    <property type="nucleotide sequence ID" value="NZ_JACBZR010000001.1"/>
</dbReference>
<protein>
    <recommendedName>
        <fullName evidence="3 7">Nuclease SbcCD subunit D</fullName>
    </recommendedName>
</protein>
<evidence type="ECO:0000256" key="2">
    <source>
        <dbReference type="ARBA" id="ARBA00011322"/>
    </source>
</evidence>
<keyword evidence="7" id="KW-0255">Endonuclease</keyword>
<evidence type="ECO:0000259" key="8">
    <source>
        <dbReference type="Pfam" id="PF00149"/>
    </source>
</evidence>
<dbReference type="AlphaFoldDB" id="A0A7Z0DKJ3"/>
<feature type="domain" description="Calcineurin-like phosphoesterase" evidence="8">
    <location>
        <begin position="1"/>
        <end position="110"/>
    </location>
</feature>
<evidence type="ECO:0000256" key="5">
    <source>
        <dbReference type="ARBA" id="ARBA00022801"/>
    </source>
</evidence>
<keyword evidence="7" id="KW-0235">DNA replication</keyword>
<evidence type="ECO:0000256" key="7">
    <source>
        <dbReference type="RuleBase" id="RU363069"/>
    </source>
</evidence>
<keyword evidence="7" id="KW-0233">DNA recombination</keyword>
<evidence type="ECO:0000256" key="6">
    <source>
        <dbReference type="ARBA" id="ARBA00022839"/>
    </source>
</evidence>
<dbReference type="InterPro" id="IPR004843">
    <property type="entry name" value="Calcineurin-like_PHP"/>
</dbReference>
<feature type="domain" description="Nuclease SbcCD subunit D C-terminal" evidence="9">
    <location>
        <begin position="265"/>
        <end position="317"/>
    </location>
</feature>
<dbReference type="InterPro" id="IPR041796">
    <property type="entry name" value="Mre11_N"/>
</dbReference>
<evidence type="ECO:0000313" key="10">
    <source>
        <dbReference type="EMBL" id="NYI77275.1"/>
    </source>
</evidence>
<dbReference type="InterPro" id="IPR004593">
    <property type="entry name" value="SbcD"/>
</dbReference>
<dbReference type="NCBIfam" id="TIGR00619">
    <property type="entry name" value="sbcd"/>
    <property type="match status" value="1"/>
</dbReference>
<evidence type="ECO:0000256" key="4">
    <source>
        <dbReference type="ARBA" id="ARBA00022722"/>
    </source>
</evidence>
<dbReference type="GO" id="GO:0006260">
    <property type="term" value="P:DNA replication"/>
    <property type="evidence" value="ECO:0007669"/>
    <property type="project" value="UniProtKB-KW"/>
</dbReference>